<keyword evidence="3 4" id="KW-0067">ATP-binding</keyword>
<keyword evidence="2 4" id="KW-0547">Nucleotide-binding</keyword>
<dbReference type="OrthoDB" id="9769628at2"/>
<dbReference type="RefSeq" id="WP_092646570.1">
    <property type="nucleotide sequence ID" value="NZ_FNPX01000012.1"/>
</dbReference>
<keyword evidence="6" id="KW-1185">Reference proteome</keyword>
<name>A0A1H3SIM3_9RHOB</name>
<dbReference type="EMBL" id="FNPX01000012">
    <property type="protein sequence ID" value="SDZ37391.1"/>
    <property type="molecule type" value="Genomic_DNA"/>
</dbReference>
<reference evidence="6" key="1">
    <citation type="submission" date="2016-10" db="EMBL/GenBank/DDBJ databases">
        <authorList>
            <person name="Varghese N."/>
            <person name="Submissions S."/>
        </authorList>
    </citation>
    <scope>NUCLEOTIDE SEQUENCE [LARGE SCALE GENOMIC DNA]</scope>
    <source>
        <strain evidence="6">DSM 100420</strain>
    </source>
</reference>
<dbReference type="HAMAP" id="MF_01609">
    <property type="entry name" value="Glu_cys_ligase_2"/>
    <property type="match status" value="1"/>
</dbReference>
<dbReference type="Pfam" id="PF04107">
    <property type="entry name" value="GCS2"/>
    <property type="match status" value="1"/>
</dbReference>
<gene>
    <name evidence="5" type="ORF">SAMN05444004_11219</name>
</gene>
<dbReference type="InterPro" id="IPR011793">
    <property type="entry name" value="YbdK"/>
</dbReference>
<evidence type="ECO:0000256" key="4">
    <source>
        <dbReference type="HAMAP-Rule" id="MF_01609"/>
    </source>
</evidence>
<dbReference type="PANTHER" id="PTHR36510">
    <property type="entry name" value="GLUTAMATE--CYSTEINE LIGASE 2-RELATED"/>
    <property type="match status" value="1"/>
</dbReference>
<dbReference type="GO" id="GO:0005524">
    <property type="term" value="F:ATP binding"/>
    <property type="evidence" value="ECO:0007669"/>
    <property type="project" value="UniProtKB-KW"/>
</dbReference>
<protein>
    <recommendedName>
        <fullName evidence="4">Putative glutamate--cysteine ligase 2</fullName>
        <ecNumber evidence="4">6.3.2.2</ecNumber>
    </recommendedName>
    <alternativeName>
        <fullName evidence="4">Gamma-glutamylcysteine synthetase 2</fullName>
        <shortName evidence="4">GCS 2</shortName>
        <shortName evidence="4">Gamma-GCS 2</shortName>
    </alternativeName>
</protein>
<evidence type="ECO:0000256" key="1">
    <source>
        <dbReference type="ARBA" id="ARBA00022598"/>
    </source>
</evidence>
<dbReference type="InterPro" id="IPR014746">
    <property type="entry name" value="Gln_synth/guanido_kin_cat_dom"/>
</dbReference>
<dbReference type="GO" id="GO:0004357">
    <property type="term" value="F:glutamate-cysteine ligase activity"/>
    <property type="evidence" value="ECO:0007669"/>
    <property type="project" value="UniProtKB-EC"/>
</dbReference>
<dbReference type="InterPro" id="IPR006336">
    <property type="entry name" value="GCS2"/>
</dbReference>
<sequence>MSIKRDSPDFTIGIEEEYLLTDAQTGALVRAPDALMKACRDVLGDQVSPEFLQCQIEVGTGVCANIAEARSDLSHLRRTVAGIADEHGLKPIAASCHPFSDWRDQSFTDKDRYRDLERDLRGVAHRMLICGMHVHVGIADRDTRIDLCNRLTVYLPHLLALSASSPFWSGADTGLSSYRLSVFDNMPRTGLPPHLDDWADWRRKVAMLTDMGVIEDASKIWWDLRPSEAYPTLETRICDVCPRLEDTLTLVALVQSLLRMLWRTGGGAPTNDDLFLTQENRWRAQRFGLREGLIDMETRRIRPVSDAMDDLIALVAQDAAHLGATTEVARTTQIVKRGTAAAQQRAIRDRALQDGADRTEAMRAVVRHLAREFTADL</sequence>
<dbReference type="SUPFAM" id="SSF55931">
    <property type="entry name" value="Glutamine synthetase/guanido kinase"/>
    <property type="match status" value="1"/>
</dbReference>
<evidence type="ECO:0000313" key="6">
    <source>
        <dbReference type="Proteomes" id="UP000198914"/>
    </source>
</evidence>
<evidence type="ECO:0000256" key="2">
    <source>
        <dbReference type="ARBA" id="ARBA00022741"/>
    </source>
</evidence>
<dbReference type="GO" id="GO:0042398">
    <property type="term" value="P:modified amino acid biosynthetic process"/>
    <property type="evidence" value="ECO:0007669"/>
    <property type="project" value="InterPro"/>
</dbReference>
<organism evidence="5 6">
    <name type="scientific">Jannaschia faecimaris</name>
    <dbReference type="NCBI Taxonomy" id="1244108"/>
    <lineage>
        <taxon>Bacteria</taxon>
        <taxon>Pseudomonadati</taxon>
        <taxon>Pseudomonadota</taxon>
        <taxon>Alphaproteobacteria</taxon>
        <taxon>Rhodobacterales</taxon>
        <taxon>Roseobacteraceae</taxon>
        <taxon>Jannaschia</taxon>
    </lineage>
</organism>
<dbReference type="EC" id="6.3.2.2" evidence="4"/>
<dbReference type="STRING" id="1244108.SAMN05444004_11219"/>
<comment type="catalytic activity">
    <reaction evidence="4">
        <text>L-cysteine + L-glutamate + ATP = gamma-L-glutamyl-L-cysteine + ADP + phosphate + H(+)</text>
        <dbReference type="Rhea" id="RHEA:13285"/>
        <dbReference type="ChEBI" id="CHEBI:15378"/>
        <dbReference type="ChEBI" id="CHEBI:29985"/>
        <dbReference type="ChEBI" id="CHEBI:30616"/>
        <dbReference type="ChEBI" id="CHEBI:35235"/>
        <dbReference type="ChEBI" id="CHEBI:43474"/>
        <dbReference type="ChEBI" id="CHEBI:58173"/>
        <dbReference type="ChEBI" id="CHEBI:456216"/>
        <dbReference type="EC" id="6.3.2.2"/>
    </reaction>
</comment>
<evidence type="ECO:0000313" key="5">
    <source>
        <dbReference type="EMBL" id="SDZ37391.1"/>
    </source>
</evidence>
<dbReference type="Proteomes" id="UP000198914">
    <property type="component" value="Unassembled WGS sequence"/>
</dbReference>
<dbReference type="NCBIfam" id="TIGR02050">
    <property type="entry name" value="gshA_cyan_rel"/>
    <property type="match status" value="1"/>
</dbReference>
<accession>A0A1H3SIM3</accession>
<comment type="similarity">
    <text evidence="4">Belongs to the glutamate--cysteine ligase type 2 family. YbdK subfamily.</text>
</comment>
<dbReference type="Gene3D" id="3.30.590.20">
    <property type="match status" value="1"/>
</dbReference>
<dbReference type="PANTHER" id="PTHR36510:SF1">
    <property type="entry name" value="GLUTAMATE--CYSTEINE LIGASE 2-RELATED"/>
    <property type="match status" value="1"/>
</dbReference>
<dbReference type="NCBIfam" id="NF010039">
    <property type="entry name" value="PRK13515.1"/>
    <property type="match status" value="1"/>
</dbReference>
<dbReference type="AlphaFoldDB" id="A0A1H3SIM3"/>
<evidence type="ECO:0000256" key="3">
    <source>
        <dbReference type="ARBA" id="ARBA00022840"/>
    </source>
</evidence>
<comment type="function">
    <text evidence="4">ATP-dependent carboxylate-amine ligase which exhibits weak glutamate--cysteine ligase activity.</text>
</comment>
<dbReference type="InterPro" id="IPR050141">
    <property type="entry name" value="GCL_type2/YbdK_subfam"/>
</dbReference>
<keyword evidence="1 4" id="KW-0436">Ligase</keyword>
<proteinExistence type="inferred from homology"/>